<dbReference type="InterPro" id="IPR036395">
    <property type="entry name" value="Cu_fist_DNA-bd_dom_sf"/>
</dbReference>
<dbReference type="STRING" id="1450537.A0A395I981"/>
<evidence type="ECO:0000256" key="4">
    <source>
        <dbReference type="ARBA" id="ARBA00023008"/>
    </source>
</evidence>
<evidence type="ECO:0000256" key="6">
    <source>
        <dbReference type="ARBA" id="ARBA00023163"/>
    </source>
</evidence>
<feature type="compositionally biased region" description="Basic and acidic residues" evidence="8">
    <location>
        <begin position="59"/>
        <end position="88"/>
    </location>
</feature>
<evidence type="ECO:0000256" key="2">
    <source>
        <dbReference type="ARBA" id="ARBA00022723"/>
    </source>
</evidence>
<evidence type="ECO:0000256" key="3">
    <source>
        <dbReference type="ARBA" id="ARBA00022833"/>
    </source>
</evidence>
<accession>A0A395I981</accession>
<dbReference type="Gene3D" id="3.90.430.10">
    <property type="entry name" value="Copper fist DNA-binding domain"/>
    <property type="match status" value="1"/>
</dbReference>
<keyword evidence="11" id="KW-1185">Reference proteome</keyword>
<keyword evidence="4" id="KW-0186">Copper</keyword>
<dbReference type="SMART" id="SM00412">
    <property type="entry name" value="Cu_FIST"/>
    <property type="match status" value="1"/>
</dbReference>
<reference evidence="10 11" key="1">
    <citation type="submission" date="2018-02" db="EMBL/GenBank/DDBJ databases">
        <title>The genomes of Aspergillus section Nigri reveals drivers in fungal speciation.</title>
        <authorList>
            <consortium name="DOE Joint Genome Institute"/>
            <person name="Vesth T.C."/>
            <person name="Nybo J."/>
            <person name="Theobald S."/>
            <person name="Brandl J."/>
            <person name="Frisvad J.C."/>
            <person name="Nielsen K.F."/>
            <person name="Lyhne E.K."/>
            <person name="Kogle M.E."/>
            <person name="Kuo A."/>
            <person name="Riley R."/>
            <person name="Clum A."/>
            <person name="Nolan M."/>
            <person name="Lipzen A."/>
            <person name="Salamov A."/>
            <person name="Henrissat B."/>
            <person name="Wiebenga A."/>
            <person name="De vries R.P."/>
            <person name="Grigoriev I.V."/>
            <person name="Mortensen U.H."/>
            <person name="Andersen M.R."/>
            <person name="Baker S.E."/>
        </authorList>
    </citation>
    <scope>NUCLEOTIDE SEQUENCE [LARGE SCALE GENOMIC DNA]</scope>
    <source>
        <strain evidence="10 11">CBS 101889</strain>
    </source>
</reference>
<keyword evidence="2" id="KW-0479">Metal-binding</keyword>
<dbReference type="AlphaFoldDB" id="A0A395I981"/>
<keyword evidence="6" id="KW-0804">Transcription</keyword>
<dbReference type="SUPFAM" id="SSF57879">
    <property type="entry name" value="Zinc domain conserved in yeast copper-regulated transcription factors"/>
    <property type="match status" value="1"/>
</dbReference>
<dbReference type="Pfam" id="PF00649">
    <property type="entry name" value="Copper-fist"/>
    <property type="match status" value="1"/>
</dbReference>
<dbReference type="GeneID" id="37197606"/>
<feature type="region of interest" description="Disordered" evidence="8">
    <location>
        <begin position="109"/>
        <end position="137"/>
    </location>
</feature>
<gene>
    <name evidence="10" type="ORF">BO97DRAFT_382710</name>
</gene>
<name>A0A395I981_ASPHC</name>
<dbReference type="PROSITE" id="PS50073">
    <property type="entry name" value="COPPER_FIST_2"/>
    <property type="match status" value="1"/>
</dbReference>
<evidence type="ECO:0000259" key="9">
    <source>
        <dbReference type="PROSITE" id="PS50073"/>
    </source>
</evidence>
<comment type="subcellular location">
    <subcellularLocation>
        <location evidence="1">Nucleus</location>
    </subcellularLocation>
</comment>
<dbReference type="GO" id="GO:0045944">
    <property type="term" value="P:positive regulation of transcription by RNA polymerase II"/>
    <property type="evidence" value="ECO:0007669"/>
    <property type="project" value="TreeGrafter"/>
</dbReference>
<dbReference type="GO" id="GO:0000981">
    <property type="term" value="F:DNA-binding transcription factor activity, RNA polymerase II-specific"/>
    <property type="evidence" value="ECO:0007669"/>
    <property type="project" value="TreeGrafter"/>
</dbReference>
<dbReference type="InterPro" id="IPR051763">
    <property type="entry name" value="Copper_Homeo_Regul"/>
</dbReference>
<evidence type="ECO:0000256" key="8">
    <source>
        <dbReference type="SAM" id="MobiDB-lite"/>
    </source>
</evidence>
<dbReference type="GO" id="GO:0005634">
    <property type="term" value="C:nucleus"/>
    <property type="evidence" value="ECO:0007669"/>
    <property type="project" value="UniProtKB-SubCell"/>
</dbReference>
<sequence length="532" mass="57710">MLIDGEKWACEACVRGHRVSSCHHSDRPLTHINKKGRPVSQCTHCRGLRKSRTTHTKCECGDKKKNSHKNDTDPHAADKRDLKQDSRPRCGCTHGQRCTCALKKEPHLDTVPETGLPPPPASALLDQPKKPQLTSTKSESMLTVFRDGHHKPAHKHNDMAHKCGLPYTIPRSHTIHSTADVARRSVDHLPLAQQTLLNESLATQQPPEQLTTHRLHRRVKSEHGSPESAPVVPPNAAVPTTVPPLDLSSFFPPTQTLEKPGDINVSGPVSTMPMAKTPLDQLVTSGLPLDVSSYSTFPTTATSPVNCMAFQDPYKEAYFTSPESEMPIGFSAPPVDWSSFPLYSDVPAAASTQAPSYASFDYNGIGPGFPAPSSSGDISEVDDFAPLSGLGRTGSDLHDLTSVSEGSDIDHYRISSASSFIGLPQAQLLASNNLESIDIDDFLKSANESTAALEHQLQANMGMESKPLPSQETFVPMSTPEAYKPMTAPTASMPMTTSATDSMWPVGLYDPSTASMDENNTEANFFVQSWVQ</sequence>
<dbReference type="GO" id="GO:0000978">
    <property type="term" value="F:RNA polymerase II cis-regulatory region sequence-specific DNA binding"/>
    <property type="evidence" value="ECO:0007669"/>
    <property type="project" value="TreeGrafter"/>
</dbReference>
<dbReference type="GO" id="GO:0005507">
    <property type="term" value="F:copper ion binding"/>
    <property type="evidence" value="ECO:0007669"/>
    <property type="project" value="InterPro"/>
</dbReference>
<dbReference type="GO" id="GO:0006878">
    <property type="term" value="P:intracellular copper ion homeostasis"/>
    <property type="evidence" value="ECO:0007669"/>
    <property type="project" value="TreeGrafter"/>
</dbReference>
<dbReference type="RefSeq" id="XP_025555493.1">
    <property type="nucleotide sequence ID" value="XM_025693317.1"/>
</dbReference>
<feature type="region of interest" description="Disordered" evidence="8">
    <location>
        <begin position="59"/>
        <end position="90"/>
    </location>
</feature>
<dbReference type="VEuPathDB" id="FungiDB:BO97DRAFT_382710"/>
<dbReference type="PANTHER" id="PTHR28088">
    <property type="entry name" value="TRANSCRIPTIONAL ACTIVATOR HAA1-RELATED"/>
    <property type="match status" value="1"/>
</dbReference>
<organism evidence="10 11">
    <name type="scientific">Aspergillus homomorphus (strain CBS 101889)</name>
    <dbReference type="NCBI Taxonomy" id="1450537"/>
    <lineage>
        <taxon>Eukaryota</taxon>
        <taxon>Fungi</taxon>
        <taxon>Dikarya</taxon>
        <taxon>Ascomycota</taxon>
        <taxon>Pezizomycotina</taxon>
        <taxon>Eurotiomycetes</taxon>
        <taxon>Eurotiomycetidae</taxon>
        <taxon>Eurotiales</taxon>
        <taxon>Aspergillaceae</taxon>
        <taxon>Aspergillus</taxon>
        <taxon>Aspergillus subgen. Circumdati</taxon>
    </lineage>
</organism>
<dbReference type="FunFam" id="3.90.430.10:FF:000001">
    <property type="entry name" value="Copper fist DNA-binding protein"/>
    <property type="match status" value="1"/>
</dbReference>
<dbReference type="SMART" id="SM01090">
    <property type="entry name" value="Copper-fist"/>
    <property type="match status" value="1"/>
</dbReference>
<evidence type="ECO:0000256" key="5">
    <source>
        <dbReference type="ARBA" id="ARBA00023015"/>
    </source>
</evidence>
<dbReference type="GO" id="GO:0006879">
    <property type="term" value="P:intracellular iron ion homeostasis"/>
    <property type="evidence" value="ECO:0007669"/>
    <property type="project" value="TreeGrafter"/>
</dbReference>
<evidence type="ECO:0000313" key="11">
    <source>
        <dbReference type="Proteomes" id="UP000248961"/>
    </source>
</evidence>
<evidence type="ECO:0000256" key="1">
    <source>
        <dbReference type="ARBA" id="ARBA00004123"/>
    </source>
</evidence>
<dbReference type="Proteomes" id="UP000248961">
    <property type="component" value="Unassembled WGS sequence"/>
</dbReference>
<dbReference type="PRINTS" id="PR00617">
    <property type="entry name" value="COPPERFIST"/>
</dbReference>
<dbReference type="OrthoDB" id="5600085at2759"/>
<evidence type="ECO:0000313" key="10">
    <source>
        <dbReference type="EMBL" id="RAL16339.1"/>
    </source>
</evidence>
<keyword evidence="5" id="KW-0805">Transcription regulation</keyword>
<dbReference type="InterPro" id="IPR001083">
    <property type="entry name" value="Cu_fist_DNA-bd_dom"/>
</dbReference>
<dbReference type="PANTHER" id="PTHR28088:SF5">
    <property type="entry name" value="TRANSCRIPTIONAL ACTIVATOR HAA1-RELATED"/>
    <property type="match status" value="1"/>
</dbReference>
<proteinExistence type="predicted"/>
<protein>
    <recommendedName>
        <fullName evidence="9">Copper-fist domain-containing protein</fullName>
    </recommendedName>
</protein>
<dbReference type="EMBL" id="KZ824269">
    <property type="protein sequence ID" value="RAL16339.1"/>
    <property type="molecule type" value="Genomic_DNA"/>
</dbReference>
<keyword evidence="3" id="KW-0862">Zinc</keyword>
<evidence type="ECO:0000256" key="7">
    <source>
        <dbReference type="ARBA" id="ARBA00023242"/>
    </source>
</evidence>
<feature type="domain" description="Copper-fist" evidence="9">
    <location>
        <begin position="1"/>
        <end position="39"/>
    </location>
</feature>
<keyword evidence="7" id="KW-0539">Nucleus</keyword>